<dbReference type="SUPFAM" id="SSF47323">
    <property type="entry name" value="Anticodon-binding domain of a subclass of class I aminoacyl-tRNA synthetases"/>
    <property type="match status" value="1"/>
</dbReference>
<dbReference type="InterPro" id="IPR002300">
    <property type="entry name" value="aa-tRNA-synth_Ia"/>
</dbReference>
<dbReference type="GO" id="GO:0005829">
    <property type="term" value="C:cytosol"/>
    <property type="evidence" value="ECO:0007669"/>
    <property type="project" value="TreeGrafter"/>
</dbReference>
<comment type="similarity">
    <text evidence="1 9 10">Belongs to the class-I aminoacyl-tRNA synthetase family.</text>
</comment>
<keyword evidence="5 9" id="KW-0067">ATP-binding</keyword>
<evidence type="ECO:0000313" key="16">
    <source>
        <dbReference type="Proteomes" id="UP000034471"/>
    </source>
</evidence>
<keyword evidence="7 9" id="KW-0030">Aminoacyl-tRNA synthetase</keyword>
<evidence type="ECO:0000259" key="14">
    <source>
        <dbReference type="Pfam" id="PF13603"/>
    </source>
</evidence>
<dbReference type="FunFam" id="3.40.50.620:FF:000003">
    <property type="entry name" value="Leucine--tRNA ligase"/>
    <property type="match status" value="1"/>
</dbReference>
<dbReference type="InterPro" id="IPR002302">
    <property type="entry name" value="Leu-tRNA-ligase"/>
</dbReference>
<dbReference type="SUPFAM" id="SSF50677">
    <property type="entry name" value="ValRS/IleRS/LeuRS editing domain"/>
    <property type="match status" value="1"/>
</dbReference>
<dbReference type="PANTHER" id="PTHR43740:SF2">
    <property type="entry name" value="LEUCINE--TRNA LIGASE, MITOCHONDRIAL"/>
    <property type="match status" value="1"/>
</dbReference>
<dbReference type="InterPro" id="IPR025709">
    <property type="entry name" value="Leu_tRNA-synth_edit"/>
</dbReference>
<evidence type="ECO:0000259" key="12">
    <source>
        <dbReference type="Pfam" id="PF08264"/>
    </source>
</evidence>
<evidence type="ECO:0000256" key="3">
    <source>
        <dbReference type="ARBA" id="ARBA00022598"/>
    </source>
</evidence>
<evidence type="ECO:0000259" key="13">
    <source>
        <dbReference type="Pfam" id="PF09334"/>
    </source>
</evidence>
<dbReference type="GO" id="GO:0006429">
    <property type="term" value="P:leucyl-tRNA aminoacylation"/>
    <property type="evidence" value="ECO:0007669"/>
    <property type="project" value="UniProtKB-UniRule"/>
</dbReference>
<gene>
    <name evidence="9" type="primary">leuS</name>
    <name evidence="15" type="ORF">US54_C0038G0007</name>
</gene>
<evidence type="ECO:0000256" key="10">
    <source>
        <dbReference type="RuleBase" id="RU363039"/>
    </source>
</evidence>
<dbReference type="STRING" id="1618481.US54_C0038G0007"/>
<dbReference type="Pfam" id="PF09334">
    <property type="entry name" value="tRNA-synt_1g"/>
    <property type="match status" value="1"/>
</dbReference>
<dbReference type="Pfam" id="PF00133">
    <property type="entry name" value="tRNA-synt_1"/>
    <property type="match status" value="1"/>
</dbReference>
<dbReference type="InterPro" id="IPR014729">
    <property type="entry name" value="Rossmann-like_a/b/a_fold"/>
</dbReference>
<evidence type="ECO:0000313" key="15">
    <source>
        <dbReference type="EMBL" id="KKQ37307.1"/>
    </source>
</evidence>
<dbReference type="FunFam" id="3.40.50.620:FF:000056">
    <property type="entry name" value="Leucine--tRNA ligase"/>
    <property type="match status" value="1"/>
</dbReference>
<comment type="caution">
    <text evidence="9">Lacks conserved residue(s) required for the propagation of feature annotation.</text>
</comment>
<protein>
    <recommendedName>
        <fullName evidence="9">Leucine--tRNA ligase</fullName>
        <ecNumber evidence="9">6.1.1.4</ecNumber>
    </recommendedName>
    <alternativeName>
        <fullName evidence="9">Leucyl-tRNA synthetase</fullName>
        <shortName evidence="9">LeuRS</shortName>
    </alternativeName>
</protein>
<dbReference type="GO" id="GO:0004823">
    <property type="term" value="F:leucine-tRNA ligase activity"/>
    <property type="evidence" value="ECO:0007669"/>
    <property type="project" value="UniProtKB-UniRule"/>
</dbReference>
<feature type="domain" description="Methionyl/Leucyl tRNA synthetase" evidence="13">
    <location>
        <begin position="41"/>
        <end position="185"/>
    </location>
</feature>
<dbReference type="InterPro" id="IPR015413">
    <property type="entry name" value="Methionyl/Leucyl_tRNA_Synth"/>
</dbReference>
<sequence>MKFFPAEFEARWVKQWSDEGLFQKTYEQKGVTDENKMYLLYAFAYPSGSGLHVGHVEPVTALDILARYYRSIGKKVFFPVGWDAFGLPAENYAVKTGVHPAKTTAQAIENFSRQIKQIGVSYDWATEVATCHPGYYKWTQWLFLQMYKKGLAYKKKAPVNWCPSCQTVLANEQVVEGACERCGHDVIQKEMEQWFFKITEYKDELISGLDKVDWPKATKQQQLNWIGRKNGINITYDIENIHDTITCFTTRPDTNFGATFIVLAPEHLIVQNLIAGKYANIVSELQKKEVAKYFQQALKKTEEERKSEGKKKTGVFTGLYAMNNLNGKEMPVWVSDFVLAGFGTGAVVGVPGHDKRDFQFAATFGLPVVRVVSEQGNIGPISSEEQVQEDEGIMVNSDFLNTLDVHTAKEKIMDYLEEKGWGKRVTTYNLRDWLISRQRYWGAPIPIVYDPEEKPHPVKIEHLPWMLPTDVDFKPTGESPLRLSKEFKDRVEKLYGKGWRPEYDTMDTFVDSSWYYLRYCDPRNEKEFSQKDHLKRWMPVDFYMIGPEHIVLHLLYSRFFTKFLRDEGYFETDEPFSMMRHQGMILGSNNRKMSKSKGNVINPDDIIEEYGADTLRMYEMFMGPIDADKPWSPKSVQGPYRFLKRVWKLYQEVRVTSDKLQGEGNEELVMKLNKTIQKVGDDIKELKFNTAIAAMMEFLNEWEKARNVNSVTCSVEDAKKFLKILSPFAPFLRDTITISVDAPEEQVIQKAQESEKIKKYIGGGKYKKTIYVPGKILNIIIS</sequence>
<dbReference type="PATRIC" id="fig|1618481.3.peg.735"/>
<dbReference type="InterPro" id="IPR009008">
    <property type="entry name" value="Val/Leu/Ile-tRNA-synth_edit"/>
</dbReference>
<dbReference type="InterPro" id="IPR009080">
    <property type="entry name" value="tRNAsynth_Ia_anticodon-bd"/>
</dbReference>
<evidence type="ECO:0000256" key="9">
    <source>
        <dbReference type="HAMAP-Rule" id="MF_00049"/>
    </source>
</evidence>
<evidence type="ECO:0000256" key="6">
    <source>
        <dbReference type="ARBA" id="ARBA00022917"/>
    </source>
</evidence>
<dbReference type="SUPFAM" id="SSF52374">
    <property type="entry name" value="Nucleotidylyl transferase"/>
    <property type="match status" value="1"/>
</dbReference>
<dbReference type="EMBL" id="LBTJ01000038">
    <property type="protein sequence ID" value="KKQ37307.1"/>
    <property type="molecule type" value="Genomic_DNA"/>
</dbReference>
<name>A0A0G0H585_9BACT</name>
<feature type="domain" description="Leucyl-tRNA synthetase editing" evidence="14">
    <location>
        <begin position="224"/>
        <end position="417"/>
    </location>
</feature>
<evidence type="ECO:0000256" key="8">
    <source>
        <dbReference type="ARBA" id="ARBA00047469"/>
    </source>
</evidence>
<keyword evidence="6 9" id="KW-0648">Protein biosynthesis</keyword>
<feature type="domain" description="Methionyl/Valyl/Leucyl/Isoleucyl-tRNA synthetase anticodon-binding" evidence="12">
    <location>
        <begin position="667"/>
        <end position="737"/>
    </location>
</feature>
<dbReference type="Pfam" id="PF13603">
    <property type="entry name" value="tRNA-synt_1_2"/>
    <property type="match status" value="1"/>
</dbReference>
<evidence type="ECO:0000256" key="4">
    <source>
        <dbReference type="ARBA" id="ARBA00022741"/>
    </source>
</evidence>
<comment type="subcellular location">
    <subcellularLocation>
        <location evidence="9">Cytoplasm</location>
    </subcellularLocation>
</comment>
<dbReference type="Pfam" id="PF08264">
    <property type="entry name" value="Anticodon_1"/>
    <property type="match status" value="1"/>
</dbReference>
<dbReference type="GO" id="GO:0002161">
    <property type="term" value="F:aminoacyl-tRNA deacylase activity"/>
    <property type="evidence" value="ECO:0007669"/>
    <property type="project" value="InterPro"/>
</dbReference>
<reference evidence="15 16" key="1">
    <citation type="journal article" date="2015" name="Nature">
        <title>rRNA introns, odd ribosomes, and small enigmatic genomes across a large radiation of phyla.</title>
        <authorList>
            <person name="Brown C.T."/>
            <person name="Hug L.A."/>
            <person name="Thomas B.C."/>
            <person name="Sharon I."/>
            <person name="Castelle C.J."/>
            <person name="Singh A."/>
            <person name="Wilkins M.J."/>
            <person name="Williams K.H."/>
            <person name="Banfield J.F."/>
        </authorList>
    </citation>
    <scope>NUCLEOTIDE SEQUENCE [LARGE SCALE GENOMIC DNA]</scope>
</reference>
<dbReference type="GO" id="GO:0005524">
    <property type="term" value="F:ATP binding"/>
    <property type="evidence" value="ECO:0007669"/>
    <property type="project" value="UniProtKB-UniRule"/>
</dbReference>
<keyword evidence="3 9" id="KW-0436">Ligase</keyword>
<evidence type="ECO:0000256" key="7">
    <source>
        <dbReference type="ARBA" id="ARBA00023146"/>
    </source>
</evidence>
<keyword evidence="4 9" id="KW-0547">Nucleotide-binding</keyword>
<dbReference type="Gene3D" id="3.40.50.620">
    <property type="entry name" value="HUPs"/>
    <property type="match status" value="2"/>
</dbReference>
<dbReference type="EC" id="6.1.1.4" evidence="9"/>
<feature type="domain" description="Aminoacyl-tRNA synthetase class Ia" evidence="11">
    <location>
        <begin position="428"/>
        <end position="619"/>
    </location>
</feature>
<dbReference type="FunFam" id="1.10.730.10:FF:000002">
    <property type="entry name" value="Leucine--tRNA ligase"/>
    <property type="match status" value="1"/>
</dbReference>
<dbReference type="HAMAP" id="MF_00049_B">
    <property type="entry name" value="Leu_tRNA_synth_B"/>
    <property type="match status" value="1"/>
</dbReference>
<dbReference type="Proteomes" id="UP000034471">
    <property type="component" value="Unassembled WGS sequence"/>
</dbReference>
<evidence type="ECO:0000256" key="2">
    <source>
        <dbReference type="ARBA" id="ARBA00022490"/>
    </source>
</evidence>
<dbReference type="AlphaFoldDB" id="A0A0G0H585"/>
<dbReference type="PANTHER" id="PTHR43740">
    <property type="entry name" value="LEUCYL-TRNA SYNTHETASE"/>
    <property type="match status" value="1"/>
</dbReference>
<feature type="binding site" evidence="9">
    <location>
        <position position="595"/>
    </location>
    <ligand>
        <name>ATP</name>
        <dbReference type="ChEBI" id="CHEBI:30616"/>
    </ligand>
</feature>
<organism evidence="15 16">
    <name type="scientific">Candidatus Roizmanbacteria bacterium GW2011_GWA2_37_7</name>
    <dbReference type="NCBI Taxonomy" id="1618481"/>
    <lineage>
        <taxon>Bacteria</taxon>
        <taxon>Candidatus Roizmaniibacteriota</taxon>
    </lineage>
</organism>
<comment type="caution">
    <text evidence="15">The sequence shown here is derived from an EMBL/GenBank/DDBJ whole genome shotgun (WGS) entry which is preliminary data.</text>
</comment>
<comment type="catalytic activity">
    <reaction evidence="8 9">
        <text>tRNA(Leu) + L-leucine + ATP = L-leucyl-tRNA(Leu) + AMP + diphosphate</text>
        <dbReference type="Rhea" id="RHEA:11688"/>
        <dbReference type="Rhea" id="RHEA-COMP:9613"/>
        <dbReference type="Rhea" id="RHEA-COMP:9622"/>
        <dbReference type="ChEBI" id="CHEBI:30616"/>
        <dbReference type="ChEBI" id="CHEBI:33019"/>
        <dbReference type="ChEBI" id="CHEBI:57427"/>
        <dbReference type="ChEBI" id="CHEBI:78442"/>
        <dbReference type="ChEBI" id="CHEBI:78494"/>
        <dbReference type="ChEBI" id="CHEBI:456215"/>
        <dbReference type="EC" id="6.1.1.4"/>
    </reaction>
</comment>
<feature type="short sequence motif" description="'KMSKS' region" evidence="9">
    <location>
        <begin position="592"/>
        <end position="596"/>
    </location>
</feature>
<evidence type="ECO:0000256" key="5">
    <source>
        <dbReference type="ARBA" id="ARBA00022840"/>
    </source>
</evidence>
<dbReference type="NCBIfam" id="TIGR00396">
    <property type="entry name" value="leuS_bact"/>
    <property type="match status" value="1"/>
</dbReference>
<dbReference type="CDD" id="cd07958">
    <property type="entry name" value="Anticodon_Ia_Leu_BEm"/>
    <property type="match status" value="1"/>
</dbReference>
<evidence type="ECO:0000256" key="1">
    <source>
        <dbReference type="ARBA" id="ARBA00005594"/>
    </source>
</evidence>
<dbReference type="PRINTS" id="PR00985">
    <property type="entry name" value="TRNASYNTHLEU"/>
</dbReference>
<accession>A0A0G0H585</accession>
<keyword evidence="2 9" id="KW-0963">Cytoplasm</keyword>
<evidence type="ECO:0000259" key="11">
    <source>
        <dbReference type="Pfam" id="PF00133"/>
    </source>
</evidence>
<proteinExistence type="inferred from homology"/>
<dbReference type="InterPro" id="IPR013155">
    <property type="entry name" value="M/V/L/I-tRNA-synth_anticd-bd"/>
</dbReference>
<dbReference type="Gene3D" id="1.10.730.10">
    <property type="entry name" value="Isoleucyl-tRNA Synthetase, Domain 1"/>
    <property type="match status" value="2"/>
</dbReference>